<evidence type="ECO:0000256" key="14">
    <source>
        <dbReference type="SAM" id="MobiDB-lite"/>
    </source>
</evidence>
<dbReference type="InterPro" id="IPR042228">
    <property type="entry name" value="Dynein_linker_3"/>
</dbReference>
<evidence type="ECO:0000313" key="18">
    <source>
        <dbReference type="EMBL" id="CBY24711.1"/>
    </source>
</evidence>
<dbReference type="FunFam" id="3.40.50.300:FF:001328">
    <property type="entry name" value="Dynein heavy chain 6, axonemal"/>
    <property type="match status" value="1"/>
</dbReference>
<feature type="coiled-coil region" evidence="13">
    <location>
        <begin position="434"/>
        <end position="461"/>
    </location>
</feature>
<evidence type="ECO:0000313" key="19">
    <source>
        <dbReference type="Proteomes" id="UP000001307"/>
    </source>
</evidence>
<dbReference type="Gene3D" id="3.40.50.300">
    <property type="entry name" value="P-loop containing nucleotide triphosphate hydrolases"/>
    <property type="match status" value="2"/>
</dbReference>
<dbReference type="Gene3D" id="1.10.472.130">
    <property type="match status" value="1"/>
</dbReference>
<keyword evidence="8 13" id="KW-0175">Coiled coil</keyword>
<keyword evidence="6" id="KW-0067">ATP-binding</keyword>
<dbReference type="GO" id="GO:0051959">
    <property type="term" value="F:dynein light intermediate chain binding"/>
    <property type="evidence" value="ECO:0007669"/>
    <property type="project" value="InterPro"/>
</dbReference>
<evidence type="ECO:0000256" key="8">
    <source>
        <dbReference type="ARBA" id="ARBA00023054"/>
    </source>
</evidence>
<dbReference type="Gene3D" id="1.10.8.710">
    <property type="match status" value="1"/>
</dbReference>
<dbReference type="Gene3D" id="3.20.180.20">
    <property type="entry name" value="Dynein heavy chain, N-terminal domain 2"/>
    <property type="match status" value="1"/>
</dbReference>
<evidence type="ECO:0000256" key="7">
    <source>
        <dbReference type="ARBA" id="ARBA00023017"/>
    </source>
</evidence>
<organism evidence="18">
    <name type="scientific">Oikopleura dioica</name>
    <name type="common">Tunicate</name>
    <dbReference type="NCBI Taxonomy" id="34765"/>
    <lineage>
        <taxon>Eukaryota</taxon>
        <taxon>Metazoa</taxon>
        <taxon>Chordata</taxon>
        <taxon>Tunicata</taxon>
        <taxon>Appendicularia</taxon>
        <taxon>Copelata</taxon>
        <taxon>Oikopleuridae</taxon>
        <taxon>Oikopleura</taxon>
    </lineage>
</organism>
<dbReference type="PANTHER" id="PTHR45703:SF1">
    <property type="entry name" value="DYNEINS HEAVY CHAIN"/>
    <property type="match status" value="1"/>
</dbReference>
<evidence type="ECO:0000256" key="1">
    <source>
        <dbReference type="ARBA" id="ARBA00004430"/>
    </source>
</evidence>
<dbReference type="InterPro" id="IPR043157">
    <property type="entry name" value="Dynein_AAA1S"/>
</dbReference>
<keyword evidence="7" id="KW-0243">Dynein</keyword>
<dbReference type="Pfam" id="PF08393">
    <property type="entry name" value="DHC_N2"/>
    <property type="match status" value="2"/>
</dbReference>
<dbReference type="Proteomes" id="UP000001307">
    <property type="component" value="Unassembled WGS sequence"/>
</dbReference>
<evidence type="ECO:0000256" key="5">
    <source>
        <dbReference type="ARBA" id="ARBA00022741"/>
    </source>
</evidence>
<keyword evidence="19" id="KW-1185">Reference proteome</keyword>
<evidence type="ECO:0000256" key="2">
    <source>
        <dbReference type="ARBA" id="ARBA00022490"/>
    </source>
</evidence>
<evidence type="ECO:0000259" key="15">
    <source>
        <dbReference type="Pfam" id="PF08393"/>
    </source>
</evidence>
<sequence length="1768" mass="202924">MEFPEDKPENRPARKPMPSKSCRMGKAKFKKTRAQLKNKLWIMRPCMQDTLQLCFNHFSTQDLIDLKRLTADWGQPISQLLLNVKFELQKEENILQNRWIPKLVAIFATPQVAPEYETEEGFRKTAKIVIEQQFQRLKEKTLLSWADLFDQAQPPQFEMRMTVENKLEFYPSFKMLEESAVEIIDRITNSLATIPLIDEQIVSDDGTPSVHYNTALPSTVVDPIIKRVKLKLTKLFKSTQAELDKYNEKYSSLIDGTVEEEVKAFVRTDFTFAEATAKVNKFRKLVNEIYEIPCLQFFEITKLDYEEAKHGLIAAARGHADTIVTKLASKHRHEVERIIKEFEVIKDRAEREPEDTEELVKIQDYIKLVKETKLKEIDDNLMSVLDRFLFMMDVHFFPEGDLLRTAVAFTWPTNIEPVFNANALLIEKSQNEKQSALKERREKLVADIESERERIADLENCGDPEHIQQYVKDCQGIARRIGQHMAAVETINREEDLFQWEKTEYPALELISKELEPYQVMYNNVATWQKQQKKWFDGEFLGLEYEKISNEIDDMFRETYKSNKLFEKRAGVNILVKLTSSTMDDIKEFKNHVPMIATLCNPGIRERHWKQMSDICGFDLTPDAGTSLRKILKMGLEGFMEQFESISGAATKEHSLEKTMYKMMEEWEPIQFNLVEYRDGICILASTDEIQTMLDDQIVKTQTMRGSPFIKPIEAEIKDWETRLLRIQDTLDEWLKVQSQWLYLEPIFSSDDIMAQMPEEGRMFKQVDTNWREVMSATKNDPSVLVANEIPNLLSRLRECVSLLEKIMRGLNAYLEKKRLYFSRYSSLHEYCNSKSQIGSLDVVAVGGDSKFLDKMVQSNGLLDKIMKGLNAYLEKKRLYFPRFFFLSNDEMLEILSETKDPTRVQPHLKKCFEGIAKLEFLENLDIKSMVSSEGESVALSTLISTSDARGSVEKWLLQVEEVMIISVRHVFILAKDDYTKKARKDWVKEWPGQIVLGVTQMFWTTEVQEAIDNDGNQGLKNYSKKLTSDLMDIVELVRGKLTRQTRTTLGALVTLDVHARDVVDDMANQGVADSNDFNWLAQLRYYWQNDQVRAHIINADVKYAYEYLGNSFRLVITPLTDRCYRTLVGAFYLNLGGAPEGPAGTGKTETTKDLAKALAVQCVVFNCSDGLDYLAMGKFFKGLASAGAWACFDEFNRIELEVLSVIAQQMLCIQRAVQNDVKTFDFEGTELTLNPNCFVAITMNPGYAGRSELPDNLKVLFRTVAMMVPDYALISEISLYSCGFLNAKPLSVKIVMTYRLCSEQLSSQFHYDYGMRAVKAVLVSCGNLKLQFPDENEDILTLRSIIDVNLPKFLSHDIPLFHGITSDLFPGVKLPEADYKVFLETASAVCADFGIQPVPAFLEKLIQTYEMMVVRHGFMLVGDPFSGKTQCLHVLAEMCNRMNAIQHEQVGNLVEQVKYKTVNPKAITMGQLFGQFDPVSHEWSDGNVATIFRQFASTPTPDRKWVLFDGPIDTLWIESMNTVLDDNKKLCLMSGEIISCSAEMSLIFETQDLSQASPATVSRCGMIYMEPRSIGWRPMFKSWLLTLPAPLQEHSELIEKLFEWFIDPCLEFLRKKCKEVLPTTDMQQVRSLMYMFEMHLDEEVCAQDSAKKNMKSWIHGVFIFALIWSIAASCDLDSRAKFSDFILTMQKEGLSKIENPAWARGQAGTSSFRENLASKLSQATISRTLLSQLWTPLELTILFTFAISSLQTLSTSPQRQPLSRRRT</sequence>
<feature type="domain" description="Dynein heavy chain linker" evidence="15">
    <location>
        <begin position="842"/>
        <end position="971"/>
    </location>
</feature>
<dbReference type="Gene3D" id="1.10.287.2620">
    <property type="match status" value="1"/>
</dbReference>
<feature type="compositionally biased region" description="Basic and acidic residues" evidence="14">
    <location>
        <begin position="1"/>
        <end position="12"/>
    </location>
</feature>
<evidence type="ECO:0000256" key="3">
    <source>
        <dbReference type="ARBA" id="ARBA00022701"/>
    </source>
</evidence>
<dbReference type="Gene3D" id="1.20.140.100">
    <property type="entry name" value="Dynein heavy chain, N-terminal domain 2"/>
    <property type="match status" value="1"/>
</dbReference>
<dbReference type="EMBL" id="FN653062">
    <property type="protein sequence ID" value="CBY24711.1"/>
    <property type="molecule type" value="Genomic_DNA"/>
</dbReference>
<evidence type="ECO:0000256" key="11">
    <source>
        <dbReference type="ARBA" id="ARBA00023212"/>
    </source>
</evidence>
<keyword evidence="2" id="KW-0963">Cytoplasm</keyword>
<proteinExistence type="predicted"/>
<dbReference type="Gene3D" id="1.20.58.1120">
    <property type="match status" value="1"/>
</dbReference>
<evidence type="ECO:0000256" key="12">
    <source>
        <dbReference type="ARBA" id="ARBA00023273"/>
    </source>
</evidence>
<keyword evidence="5" id="KW-0547">Nucleotide-binding</keyword>
<dbReference type="GO" id="GO:0005524">
    <property type="term" value="F:ATP binding"/>
    <property type="evidence" value="ECO:0007669"/>
    <property type="project" value="UniProtKB-KW"/>
</dbReference>
<feature type="domain" description="Dynein heavy chain hydrolytic ATP-binding dynein motor region" evidence="16">
    <location>
        <begin position="1104"/>
        <end position="1430"/>
    </location>
</feature>
<evidence type="ECO:0000259" key="17">
    <source>
        <dbReference type="Pfam" id="PF17852"/>
    </source>
</evidence>
<feature type="domain" description="Dynein heavy chain AAA 5 extension" evidence="17">
    <location>
        <begin position="1599"/>
        <end position="1697"/>
    </location>
</feature>
<feature type="region of interest" description="Disordered" evidence="14">
    <location>
        <begin position="1"/>
        <end position="22"/>
    </location>
</feature>
<name>E4XJS5_OIKDI</name>
<dbReference type="InterPro" id="IPR042222">
    <property type="entry name" value="Dynein_2_N"/>
</dbReference>
<dbReference type="GO" id="GO:0005874">
    <property type="term" value="C:microtubule"/>
    <property type="evidence" value="ECO:0007669"/>
    <property type="project" value="UniProtKB-KW"/>
</dbReference>
<dbReference type="PANTHER" id="PTHR45703">
    <property type="entry name" value="DYNEIN HEAVY CHAIN"/>
    <property type="match status" value="1"/>
</dbReference>
<dbReference type="OrthoDB" id="5593012at2759"/>
<gene>
    <name evidence="18" type="ORF">GSOID_T00012880001</name>
</gene>
<evidence type="ECO:0000256" key="9">
    <source>
        <dbReference type="ARBA" id="ARBA00023069"/>
    </source>
</evidence>
<dbReference type="InterPro" id="IPR035699">
    <property type="entry name" value="AAA_6"/>
</dbReference>
<dbReference type="InterPro" id="IPR026983">
    <property type="entry name" value="DHC"/>
</dbReference>
<comment type="subcellular location">
    <subcellularLocation>
        <location evidence="1">Cytoplasm</location>
        <location evidence="1">Cytoskeleton</location>
        <location evidence="1">Cilium axoneme</location>
    </subcellularLocation>
</comment>
<evidence type="ECO:0000256" key="10">
    <source>
        <dbReference type="ARBA" id="ARBA00023175"/>
    </source>
</evidence>
<dbReference type="FunFam" id="3.20.180.20:FF:000003">
    <property type="entry name" value="Dynein heavy chain 12, axonemal"/>
    <property type="match status" value="1"/>
</dbReference>
<dbReference type="Pfam" id="PF17852">
    <property type="entry name" value="Dynein_AAA_lid"/>
    <property type="match status" value="1"/>
</dbReference>
<accession>E4XJS5</accession>
<keyword evidence="4" id="KW-0677">Repeat</keyword>
<evidence type="ECO:0000256" key="6">
    <source>
        <dbReference type="ARBA" id="ARBA00022840"/>
    </source>
</evidence>
<protein>
    <submittedName>
        <fullName evidence="18">Uncharacterized protein</fullName>
    </submittedName>
</protein>
<dbReference type="InParanoid" id="E4XJS5"/>
<evidence type="ECO:0000256" key="4">
    <source>
        <dbReference type="ARBA" id="ARBA00022737"/>
    </source>
</evidence>
<keyword evidence="10" id="KW-0505">Motor protein</keyword>
<dbReference type="GO" id="GO:0007018">
    <property type="term" value="P:microtubule-based movement"/>
    <property type="evidence" value="ECO:0007669"/>
    <property type="project" value="InterPro"/>
</dbReference>
<dbReference type="InterPro" id="IPR013602">
    <property type="entry name" value="Dynein_heavy_linker"/>
</dbReference>
<feature type="domain" description="Dynein heavy chain linker" evidence="15">
    <location>
        <begin position="509"/>
        <end position="825"/>
    </location>
</feature>
<evidence type="ECO:0000256" key="13">
    <source>
        <dbReference type="SAM" id="Coils"/>
    </source>
</evidence>
<reference evidence="18" key="1">
    <citation type="journal article" date="2010" name="Science">
        <title>Plasticity of animal genome architecture unmasked by rapid evolution of a pelagic tunicate.</title>
        <authorList>
            <person name="Denoeud F."/>
            <person name="Henriet S."/>
            <person name="Mungpakdee S."/>
            <person name="Aury J.M."/>
            <person name="Da Silva C."/>
            <person name="Brinkmann H."/>
            <person name="Mikhaleva J."/>
            <person name="Olsen L.C."/>
            <person name="Jubin C."/>
            <person name="Canestro C."/>
            <person name="Bouquet J.M."/>
            <person name="Danks G."/>
            <person name="Poulain J."/>
            <person name="Campsteijn C."/>
            <person name="Adamski M."/>
            <person name="Cross I."/>
            <person name="Yadetie F."/>
            <person name="Muffato M."/>
            <person name="Louis A."/>
            <person name="Butcher S."/>
            <person name="Tsagkogeorga G."/>
            <person name="Konrad A."/>
            <person name="Singh S."/>
            <person name="Jensen M.F."/>
            <person name="Cong E.H."/>
            <person name="Eikeseth-Otteraa H."/>
            <person name="Noel B."/>
            <person name="Anthouard V."/>
            <person name="Porcel B.M."/>
            <person name="Kachouri-Lafond R."/>
            <person name="Nishino A."/>
            <person name="Ugolini M."/>
            <person name="Chourrout P."/>
            <person name="Nishida H."/>
            <person name="Aasland R."/>
            <person name="Huzurbazar S."/>
            <person name="Westhof E."/>
            <person name="Delsuc F."/>
            <person name="Lehrach H."/>
            <person name="Reinhardt R."/>
            <person name="Weissenbach J."/>
            <person name="Roy S.W."/>
            <person name="Artiguenave F."/>
            <person name="Postlethwait J.H."/>
            <person name="Manak J.R."/>
            <person name="Thompson E.M."/>
            <person name="Jaillon O."/>
            <person name="Du Pasquier L."/>
            <person name="Boudinot P."/>
            <person name="Liberles D.A."/>
            <person name="Volff J.N."/>
            <person name="Philippe H."/>
            <person name="Lenhard B."/>
            <person name="Roest Crollius H."/>
            <person name="Wincker P."/>
            <person name="Chourrout D."/>
        </authorList>
    </citation>
    <scope>NUCLEOTIDE SEQUENCE [LARGE SCALE GENOMIC DNA]</scope>
</reference>
<keyword evidence="12" id="KW-0966">Cell projection</keyword>
<dbReference type="FunFam" id="1.10.8.710:FF:000004">
    <property type="entry name" value="Dynein axonemal heavy chain 6"/>
    <property type="match status" value="1"/>
</dbReference>
<keyword evidence="9" id="KW-0969">Cilium</keyword>
<dbReference type="GO" id="GO:0045505">
    <property type="term" value="F:dynein intermediate chain binding"/>
    <property type="evidence" value="ECO:0007669"/>
    <property type="project" value="InterPro"/>
</dbReference>
<dbReference type="SUPFAM" id="SSF52540">
    <property type="entry name" value="P-loop containing nucleoside triphosphate hydrolases"/>
    <property type="match status" value="2"/>
</dbReference>
<dbReference type="InterPro" id="IPR041466">
    <property type="entry name" value="Dynein_AAA5_ext"/>
</dbReference>
<keyword evidence="11" id="KW-0206">Cytoskeleton</keyword>
<dbReference type="FunFam" id="1.20.58.1120:FF:000005">
    <property type="entry name" value="Dynein, axonemal, heavy chain 12"/>
    <property type="match status" value="1"/>
</dbReference>
<dbReference type="InterPro" id="IPR027417">
    <property type="entry name" value="P-loop_NTPase"/>
</dbReference>
<keyword evidence="3" id="KW-0493">Microtubule</keyword>
<dbReference type="FunFam" id="1.10.287.2620:FF:000002">
    <property type="entry name" value="Dynein heavy chain 2, axonemal"/>
    <property type="match status" value="1"/>
</dbReference>
<dbReference type="FunFam" id="3.40.50.300:FF:000044">
    <property type="entry name" value="Dynein heavy chain 5, axonemal"/>
    <property type="match status" value="1"/>
</dbReference>
<dbReference type="FunFam" id="1.20.140.100:FF:000004">
    <property type="entry name" value="Dynein axonemal heavy chain 6"/>
    <property type="match status" value="1"/>
</dbReference>
<dbReference type="Pfam" id="PF12774">
    <property type="entry name" value="AAA_6"/>
    <property type="match status" value="1"/>
</dbReference>
<evidence type="ECO:0000259" key="16">
    <source>
        <dbReference type="Pfam" id="PF12774"/>
    </source>
</evidence>
<dbReference type="GO" id="GO:0030286">
    <property type="term" value="C:dynein complex"/>
    <property type="evidence" value="ECO:0007669"/>
    <property type="project" value="UniProtKB-KW"/>
</dbReference>
<dbReference type="GO" id="GO:0005930">
    <property type="term" value="C:axoneme"/>
    <property type="evidence" value="ECO:0007669"/>
    <property type="project" value="UniProtKB-SubCell"/>
</dbReference>